<proteinExistence type="predicted"/>
<organism evidence="2 3">
    <name type="scientific">Knipowitschia caucasica</name>
    <name type="common">Caucasian dwarf goby</name>
    <name type="synonym">Pomatoschistus caucasicus</name>
    <dbReference type="NCBI Taxonomy" id="637954"/>
    <lineage>
        <taxon>Eukaryota</taxon>
        <taxon>Metazoa</taxon>
        <taxon>Chordata</taxon>
        <taxon>Craniata</taxon>
        <taxon>Vertebrata</taxon>
        <taxon>Euteleostomi</taxon>
        <taxon>Actinopterygii</taxon>
        <taxon>Neopterygii</taxon>
        <taxon>Teleostei</taxon>
        <taxon>Neoteleostei</taxon>
        <taxon>Acanthomorphata</taxon>
        <taxon>Gobiaria</taxon>
        <taxon>Gobiiformes</taxon>
        <taxon>Gobioidei</taxon>
        <taxon>Gobiidae</taxon>
        <taxon>Gobiinae</taxon>
        <taxon>Knipowitschia</taxon>
    </lineage>
</organism>
<feature type="region of interest" description="Disordered" evidence="1">
    <location>
        <begin position="89"/>
        <end position="119"/>
    </location>
</feature>
<accession>A0AAV2KIJ6</accession>
<evidence type="ECO:0000313" key="3">
    <source>
        <dbReference type="Proteomes" id="UP001497482"/>
    </source>
</evidence>
<protein>
    <submittedName>
        <fullName evidence="2">Uncharacterized protein</fullName>
    </submittedName>
</protein>
<sequence length="119" mass="13012">MIQLDSNLKLSNKQSDLISLLSPRFFSSVMSCLFPASETSSQKLALRASFIFLLHLNLIPSARSDWPLRLLWAGLKTIEQRGSVPGKVTVTSSEAQATSPGFSHLSIPLTSPMSRVRPA</sequence>
<name>A0AAV2KIJ6_KNICA</name>
<evidence type="ECO:0000313" key="2">
    <source>
        <dbReference type="EMBL" id="CAL1587790.1"/>
    </source>
</evidence>
<reference evidence="2 3" key="1">
    <citation type="submission" date="2024-04" db="EMBL/GenBank/DDBJ databases">
        <authorList>
            <person name="Waldvogel A.-M."/>
            <person name="Schoenle A."/>
        </authorList>
    </citation>
    <scope>NUCLEOTIDE SEQUENCE [LARGE SCALE GENOMIC DNA]</scope>
</reference>
<evidence type="ECO:0000256" key="1">
    <source>
        <dbReference type="SAM" id="MobiDB-lite"/>
    </source>
</evidence>
<dbReference type="Proteomes" id="UP001497482">
    <property type="component" value="Chromosome 18"/>
</dbReference>
<dbReference type="AlphaFoldDB" id="A0AAV2KIJ6"/>
<dbReference type="EMBL" id="OZ035840">
    <property type="protein sequence ID" value="CAL1587790.1"/>
    <property type="molecule type" value="Genomic_DNA"/>
</dbReference>
<keyword evidence="3" id="KW-1185">Reference proteome</keyword>
<feature type="compositionally biased region" description="Polar residues" evidence="1">
    <location>
        <begin position="89"/>
        <end position="101"/>
    </location>
</feature>
<gene>
    <name evidence="2" type="ORF">KC01_LOCUS17713</name>
</gene>